<organism evidence="3">
    <name type="scientific">Hypocrea jecorina (strain QM6a)</name>
    <name type="common">Trichoderma reesei</name>
    <dbReference type="NCBI Taxonomy" id="431241"/>
    <lineage>
        <taxon>Eukaryota</taxon>
        <taxon>Fungi</taxon>
        <taxon>Dikarya</taxon>
        <taxon>Ascomycota</taxon>
        <taxon>Pezizomycotina</taxon>
        <taxon>Sordariomycetes</taxon>
        <taxon>Hypocreomycetidae</taxon>
        <taxon>Hypocreales</taxon>
        <taxon>Hypocreaceae</taxon>
        <taxon>Trichoderma</taxon>
    </lineage>
</organism>
<feature type="region of interest" description="Disordered" evidence="1">
    <location>
        <begin position="141"/>
        <end position="165"/>
    </location>
</feature>
<evidence type="ECO:0000256" key="1">
    <source>
        <dbReference type="SAM" id="MobiDB-lite"/>
    </source>
</evidence>
<dbReference type="AlphaFoldDB" id="G0R8E1"/>
<dbReference type="Proteomes" id="UP000008984">
    <property type="component" value="Unassembled WGS sequence"/>
</dbReference>
<feature type="compositionally biased region" description="Polar residues" evidence="1">
    <location>
        <begin position="77"/>
        <end position="90"/>
    </location>
</feature>
<feature type="compositionally biased region" description="Low complexity" evidence="1">
    <location>
        <begin position="37"/>
        <end position="62"/>
    </location>
</feature>
<dbReference type="PANTHER" id="PTHR39474:SF1">
    <property type="entry name" value="FUNGAL SPECIFIC TRANSCRIPTION FACTOR"/>
    <property type="match status" value="1"/>
</dbReference>
<dbReference type="HOGENOM" id="CLU_093522_3_0_1"/>
<keyword evidence="3" id="KW-1185">Reference proteome</keyword>
<dbReference type="GeneID" id="18480479"/>
<evidence type="ECO:0000313" key="3">
    <source>
        <dbReference type="Proteomes" id="UP000008984"/>
    </source>
</evidence>
<dbReference type="VEuPathDB" id="FungiDB:TRIREDRAFT_102830"/>
<dbReference type="eggNOG" id="ENOG502S84A">
    <property type="taxonomic scope" value="Eukaryota"/>
</dbReference>
<feature type="region of interest" description="Disordered" evidence="1">
    <location>
        <begin position="13"/>
        <end position="98"/>
    </location>
</feature>
<dbReference type="RefSeq" id="XP_006961277.1">
    <property type="nucleotide sequence ID" value="XM_006961215.1"/>
</dbReference>
<dbReference type="KEGG" id="tre:TRIREDRAFT_102830"/>
<gene>
    <name evidence="2" type="ORF">TRIREDRAFT_102830</name>
</gene>
<accession>G0R8E1</accession>
<dbReference type="EMBL" id="GL985056">
    <property type="protein sequence ID" value="EGR52334.1"/>
    <property type="molecule type" value="Genomic_DNA"/>
</dbReference>
<reference evidence="2 3" key="1">
    <citation type="journal article" date="2008" name="Nat. Biotechnol.">
        <title>Genome sequencing and analysis of the biomass-degrading fungus Trichoderma reesei (syn. Hypocrea jecorina).</title>
        <authorList>
            <person name="Martinez D."/>
            <person name="Berka R.M."/>
            <person name="Henrissat B."/>
            <person name="Saloheimo M."/>
            <person name="Arvas M."/>
            <person name="Baker S.E."/>
            <person name="Chapman J."/>
            <person name="Chertkov O."/>
            <person name="Coutinho P.M."/>
            <person name="Cullen D."/>
            <person name="Danchin E.G."/>
            <person name="Grigoriev I.V."/>
            <person name="Harris P."/>
            <person name="Jackson M."/>
            <person name="Kubicek C.P."/>
            <person name="Han C.S."/>
            <person name="Ho I."/>
            <person name="Larrondo L.F."/>
            <person name="de Leon A.L."/>
            <person name="Magnuson J.K."/>
            <person name="Merino S."/>
            <person name="Misra M."/>
            <person name="Nelson B."/>
            <person name="Putnam N."/>
            <person name="Robbertse B."/>
            <person name="Salamov A.A."/>
            <person name="Schmoll M."/>
            <person name="Terry A."/>
            <person name="Thayer N."/>
            <person name="Westerholm-Parvinen A."/>
            <person name="Schoch C.L."/>
            <person name="Yao J."/>
            <person name="Barabote R."/>
            <person name="Nelson M.A."/>
            <person name="Detter C."/>
            <person name="Bruce D."/>
            <person name="Kuske C.R."/>
            <person name="Xie G."/>
            <person name="Richardson P."/>
            <person name="Rokhsar D.S."/>
            <person name="Lucas S.M."/>
            <person name="Rubin E.M."/>
            <person name="Dunn-Coleman N."/>
            <person name="Ward M."/>
            <person name="Brettin T.S."/>
        </authorList>
    </citation>
    <scope>NUCLEOTIDE SEQUENCE [LARGE SCALE GENOMIC DNA]</scope>
    <source>
        <strain evidence="2 3">QM6a</strain>
    </source>
</reference>
<sequence length="165" mass="17863">MLRRTILTNIYRTFNKPSHNHHQISRFSTTTHTRKMSSNPEQQQQPPSSSNDSTSTQSTSESGGVPRNALPAPTPDDNVQTLDVSGSGSTVKLDALGPLVVNADGTMSRIANWDKMAPIERENTLRILGKRNQERLAALREARGISEGGNDSIGASGNHDTSGKQ</sequence>
<name>G0R8E1_HYPJQ</name>
<dbReference type="PANTHER" id="PTHR39474">
    <property type="entry name" value="UNNAMED PRODUCT"/>
    <property type="match status" value="1"/>
</dbReference>
<feature type="compositionally biased region" description="Polar residues" evidence="1">
    <location>
        <begin position="153"/>
        <end position="165"/>
    </location>
</feature>
<dbReference type="STRING" id="431241.G0R8E1"/>
<dbReference type="OrthoDB" id="4590138at2759"/>
<proteinExistence type="predicted"/>
<evidence type="ECO:0000313" key="2">
    <source>
        <dbReference type="EMBL" id="EGR52334.1"/>
    </source>
</evidence>
<protein>
    <submittedName>
        <fullName evidence="2">Predicted protein</fullName>
    </submittedName>
</protein>